<evidence type="ECO:0000313" key="2">
    <source>
        <dbReference type="Proteomes" id="UP001633002"/>
    </source>
</evidence>
<sequence>MDSEKLSLVCLRCALSGECEYLQCNPATGQIEVRESFLAIRFKLQLGSVFVSREILSPADKVHTISVDAKDSLKGRSWIVSLGIVHVVYGLSLSPGFRSTESQSVGCEDAIDAGPREKLIPTVPSFNFRSSTPSTPAASGIESDHYSGWRGVPRDLKDGHMCPHCSSPAYCVAACGAKTYFVLPSKGKKTSPLPDEASHISRCAIHVGTHCHPPRSSAPRHLVDLVQETVKEELVKSPSSPPSVVRKKATASLVDKIANSGLIIDMTEEEKYEVFRGISTVAHPDKMLNMIKCIKWSSSHLGELSEIAAMQKNTIYRTLQRSLFPGQGGKDSRCFVFKMGTKVFEVYKVAQEIQEWWKSNVIRLKLKEMQSWLYWWVLRIRQWGNFMREARNRSFIQRDTPVAVISQHAAPVASEHAAPTQNTPVVEVISSEDDMLEENIVFDSQLPRRDGEGNEAKSSPVVLLSDSDSDVIIRAPDVHLPRTAGHASTAELPPITQHGLPVSEVRVEKCTWAIRQTSTYGT</sequence>
<dbReference type="AlphaFoldDB" id="A0ABD3GN22"/>
<name>A0ABD3GN22_9MARC</name>
<keyword evidence="2" id="KW-1185">Reference proteome</keyword>
<proteinExistence type="predicted"/>
<reference evidence="1 2" key="1">
    <citation type="submission" date="2024-09" db="EMBL/GenBank/DDBJ databases">
        <title>Chromosome-scale assembly of Riccia sorocarpa.</title>
        <authorList>
            <person name="Paukszto L."/>
        </authorList>
    </citation>
    <scope>NUCLEOTIDE SEQUENCE [LARGE SCALE GENOMIC DNA]</scope>
    <source>
        <strain evidence="1">LP-2024</strain>
        <tissue evidence="1">Aerial parts of the thallus</tissue>
    </source>
</reference>
<evidence type="ECO:0000313" key="1">
    <source>
        <dbReference type="EMBL" id="KAL3679552.1"/>
    </source>
</evidence>
<dbReference type="Proteomes" id="UP001633002">
    <property type="component" value="Unassembled WGS sequence"/>
</dbReference>
<dbReference type="EMBL" id="JBJQOH010000007">
    <property type="protein sequence ID" value="KAL3679552.1"/>
    <property type="molecule type" value="Genomic_DNA"/>
</dbReference>
<gene>
    <name evidence="1" type="ORF">R1sor_022508</name>
</gene>
<comment type="caution">
    <text evidence="1">The sequence shown here is derived from an EMBL/GenBank/DDBJ whole genome shotgun (WGS) entry which is preliminary data.</text>
</comment>
<accession>A0ABD3GN22</accession>
<organism evidence="1 2">
    <name type="scientific">Riccia sorocarpa</name>
    <dbReference type="NCBI Taxonomy" id="122646"/>
    <lineage>
        <taxon>Eukaryota</taxon>
        <taxon>Viridiplantae</taxon>
        <taxon>Streptophyta</taxon>
        <taxon>Embryophyta</taxon>
        <taxon>Marchantiophyta</taxon>
        <taxon>Marchantiopsida</taxon>
        <taxon>Marchantiidae</taxon>
        <taxon>Marchantiales</taxon>
        <taxon>Ricciaceae</taxon>
        <taxon>Riccia</taxon>
    </lineage>
</organism>
<protein>
    <submittedName>
        <fullName evidence="1">Uncharacterized protein</fullName>
    </submittedName>
</protein>